<reference evidence="7 8" key="2">
    <citation type="journal article" date="2010" name="Stand. Genomic Sci.">
        <title>Complete genome sequence of Gordonia bronchialis type strain (3410).</title>
        <authorList>
            <person name="Ivanova N."/>
            <person name="Sikorski J."/>
            <person name="Jando M."/>
            <person name="Lapidus A."/>
            <person name="Nolan M."/>
            <person name="Lucas S."/>
            <person name="Del Rio T.G."/>
            <person name="Tice H."/>
            <person name="Copeland A."/>
            <person name="Cheng J.F."/>
            <person name="Chen F."/>
            <person name="Bruce D."/>
            <person name="Goodwin L."/>
            <person name="Pitluck S."/>
            <person name="Mavromatis K."/>
            <person name="Ovchinnikova G."/>
            <person name="Pati A."/>
            <person name="Chen A."/>
            <person name="Palaniappan K."/>
            <person name="Land M."/>
            <person name="Hauser L."/>
            <person name="Chang Y.J."/>
            <person name="Jeffries C.D."/>
            <person name="Chain P."/>
            <person name="Saunders E."/>
            <person name="Han C."/>
            <person name="Detter J.C."/>
            <person name="Brettin T."/>
            <person name="Rohde M."/>
            <person name="Goker M."/>
            <person name="Bristow J."/>
            <person name="Eisen J.A."/>
            <person name="Markowitz V."/>
            <person name="Hugenholtz P."/>
            <person name="Klenk H.P."/>
            <person name="Kyrpides N.C."/>
        </authorList>
    </citation>
    <scope>NUCLEOTIDE SEQUENCE [LARGE SCALE GENOMIC DNA]</scope>
    <source>
        <strain evidence="8">ATCC 25592 / DSM 43247 / BCRC 13721 / JCM 3198 / KCTC 3076 / NBRC 16047 / NCTC 10667</strain>
    </source>
</reference>
<evidence type="ECO:0000256" key="5">
    <source>
        <dbReference type="ARBA" id="ARBA00023157"/>
    </source>
</evidence>
<dbReference type="Pfam" id="PF00355">
    <property type="entry name" value="Rieske"/>
    <property type="match status" value="1"/>
</dbReference>
<evidence type="ECO:0000256" key="1">
    <source>
        <dbReference type="ARBA" id="ARBA00022714"/>
    </source>
</evidence>
<dbReference type="InterPro" id="IPR036188">
    <property type="entry name" value="FAD/NAD-bd_sf"/>
</dbReference>
<keyword evidence="8" id="KW-1185">Reference proteome</keyword>
<reference evidence="8" key="1">
    <citation type="submission" date="2009-10" db="EMBL/GenBank/DDBJ databases">
        <title>The complete chromosome of Gordonia bronchialis DSM 43247.</title>
        <authorList>
            <consortium name="US DOE Joint Genome Institute (JGI-PGF)"/>
            <person name="Lucas S."/>
            <person name="Copeland A."/>
            <person name="Lapidus A."/>
            <person name="Glavina del Rio T."/>
            <person name="Dalin E."/>
            <person name="Tice H."/>
            <person name="Bruce D."/>
            <person name="Goodwin L."/>
            <person name="Pitluck S."/>
            <person name="Kyrpides N."/>
            <person name="Mavromatis K."/>
            <person name="Ivanova N."/>
            <person name="Ovchinnikova G."/>
            <person name="Saunders E."/>
            <person name="Brettin T."/>
            <person name="Detter J.C."/>
            <person name="Han C."/>
            <person name="Larimer F."/>
            <person name="Land M."/>
            <person name="Hauser L."/>
            <person name="Markowitz V."/>
            <person name="Cheng J.-F."/>
            <person name="Hugenholtz P."/>
            <person name="Woyke T."/>
            <person name="Wu D."/>
            <person name="Jando M."/>
            <person name="Schneider S."/>
            <person name="Goeker M."/>
            <person name="Klenk H.-P."/>
            <person name="Eisen J.A."/>
        </authorList>
    </citation>
    <scope>NUCLEOTIDE SEQUENCE [LARGE SCALE GENOMIC DNA]</scope>
    <source>
        <strain evidence="8">ATCC 25592 / DSM 43247 / BCRC 13721 / JCM 3198 / KCTC 3076 / NBRC 16047 / NCTC 10667</strain>
    </source>
</reference>
<dbReference type="KEGG" id="gbr:Gbro_4286"/>
<dbReference type="GO" id="GO:0046872">
    <property type="term" value="F:metal ion binding"/>
    <property type="evidence" value="ECO:0007669"/>
    <property type="project" value="UniProtKB-KW"/>
</dbReference>
<dbReference type="GO" id="GO:0016020">
    <property type="term" value="C:membrane"/>
    <property type="evidence" value="ECO:0007669"/>
    <property type="project" value="InterPro"/>
</dbReference>
<dbReference type="PROSITE" id="PS51296">
    <property type="entry name" value="RIESKE"/>
    <property type="match status" value="1"/>
</dbReference>
<name>D0L5H3_GORB4</name>
<evidence type="ECO:0000259" key="6">
    <source>
        <dbReference type="PROSITE" id="PS51296"/>
    </source>
</evidence>
<dbReference type="InterPro" id="IPR005805">
    <property type="entry name" value="Rieske_Fe-S_prot_C"/>
</dbReference>
<keyword evidence="5" id="KW-1015">Disulfide bond</keyword>
<dbReference type="GO" id="GO:0016705">
    <property type="term" value="F:oxidoreductase activity, acting on paired donors, with incorporation or reduction of molecular oxygen"/>
    <property type="evidence" value="ECO:0007669"/>
    <property type="project" value="UniProtKB-ARBA"/>
</dbReference>
<protein>
    <submittedName>
        <fullName evidence="7">FAD dependent oxidoreductase</fullName>
    </submittedName>
</protein>
<keyword evidence="2" id="KW-0479">Metal-binding</keyword>
<keyword evidence="1" id="KW-0001">2Fe-2S</keyword>
<dbReference type="eggNOG" id="COG0665">
    <property type="taxonomic scope" value="Bacteria"/>
</dbReference>
<dbReference type="eggNOG" id="COG0723">
    <property type="taxonomic scope" value="Bacteria"/>
</dbReference>
<dbReference type="PANTHER" id="PTHR13847">
    <property type="entry name" value="SARCOSINE DEHYDROGENASE-RELATED"/>
    <property type="match status" value="1"/>
</dbReference>
<dbReference type="Proteomes" id="UP000001219">
    <property type="component" value="Chromosome"/>
</dbReference>
<keyword evidence="3" id="KW-0408">Iron</keyword>
<evidence type="ECO:0000256" key="2">
    <source>
        <dbReference type="ARBA" id="ARBA00022723"/>
    </source>
</evidence>
<sequence length="501" mass="53440">MTPLWFRTSDRPAVRTGDLPVDHYDHVVIGGGITGLSAALMLARSGRTVAVVEARYLGAAATGHTTGKVSLLQGTRLSSIGEHHGPEVLTDYLEANRAAQEWLLDYCRTRDLGVEMRTAVTFASTPDGVRQVVKEESACRRAGLSTERTTCPELPFRTSIGIAVDDQAQIDPMVVLGSLAADIRGLGGDVIEGVRVRGVKHRKGYVLDTEAGELSADSVIVATGTPFLDRGGFFARVHARRSYAAAFAVDEPIPEDMYLSADSPSVSLRTAPDPDNPDERLLLVGGFGHDVGRVRSEQSHVDEMLAWTRDRFPTARLVARWSAQDYESIDELPYVGPLLPGTDGLQIATGFAKWGLTNGVAGALAITGHLLGSPLPWASTFRPWRNSELASVTSLASNNASVAVQMVSGYLALLRPVDKEPREGAGAVGHSGVLPRGVCTVGGSTTTVAPICTHLYGVLRWNDAERSWDCPLHGSRFDHAGRVLEGPATRPLPGAGTATPD</sequence>
<accession>D0L5H3</accession>
<feature type="domain" description="Rieske" evidence="6">
    <location>
        <begin position="411"/>
        <end position="501"/>
    </location>
</feature>
<dbReference type="Gene3D" id="2.102.10.10">
    <property type="entry name" value="Rieske [2Fe-2S] iron-sulphur domain"/>
    <property type="match status" value="1"/>
</dbReference>
<dbReference type="SUPFAM" id="SSF50022">
    <property type="entry name" value="ISP domain"/>
    <property type="match status" value="1"/>
</dbReference>
<dbReference type="STRING" id="526226.Gbro_4286"/>
<dbReference type="Pfam" id="PF01266">
    <property type="entry name" value="DAO"/>
    <property type="match status" value="1"/>
</dbReference>
<evidence type="ECO:0000313" key="8">
    <source>
        <dbReference type="Proteomes" id="UP000001219"/>
    </source>
</evidence>
<organism evidence="7 8">
    <name type="scientific">Gordonia bronchialis (strain ATCC 25592 / DSM 43247 / BCRC 13721 / JCM 3198 / KCTC 3076 / NBRC 16047 / NCTC 10667)</name>
    <name type="common">Rhodococcus bronchialis</name>
    <dbReference type="NCBI Taxonomy" id="526226"/>
    <lineage>
        <taxon>Bacteria</taxon>
        <taxon>Bacillati</taxon>
        <taxon>Actinomycetota</taxon>
        <taxon>Actinomycetes</taxon>
        <taxon>Mycobacteriales</taxon>
        <taxon>Gordoniaceae</taxon>
        <taxon>Gordonia</taxon>
    </lineage>
</organism>
<evidence type="ECO:0000256" key="3">
    <source>
        <dbReference type="ARBA" id="ARBA00023004"/>
    </source>
</evidence>
<dbReference type="InterPro" id="IPR017941">
    <property type="entry name" value="Rieske_2Fe-2S"/>
</dbReference>
<evidence type="ECO:0000256" key="4">
    <source>
        <dbReference type="ARBA" id="ARBA00023014"/>
    </source>
</evidence>
<dbReference type="Gene3D" id="3.30.9.10">
    <property type="entry name" value="D-Amino Acid Oxidase, subunit A, domain 2"/>
    <property type="match status" value="1"/>
</dbReference>
<proteinExistence type="predicted"/>
<dbReference type="RefSeq" id="WP_012835921.1">
    <property type="nucleotide sequence ID" value="NC_013441.1"/>
</dbReference>
<keyword evidence="4" id="KW-0411">Iron-sulfur</keyword>
<dbReference type="Gene3D" id="3.50.50.60">
    <property type="entry name" value="FAD/NAD(P)-binding domain"/>
    <property type="match status" value="1"/>
</dbReference>
<dbReference type="PANTHER" id="PTHR13847:SF274">
    <property type="entry name" value="RIESKE 2FE-2S IRON-SULFUR PROTEIN YHFW-RELATED"/>
    <property type="match status" value="1"/>
</dbReference>
<dbReference type="SUPFAM" id="SSF51905">
    <property type="entry name" value="FAD/NAD(P)-binding domain"/>
    <property type="match status" value="1"/>
</dbReference>
<dbReference type="EMBL" id="CP001802">
    <property type="protein sequence ID" value="ACY23431.1"/>
    <property type="molecule type" value="Genomic_DNA"/>
</dbReference>
<dbReference type="GO" id="GO:0004497">
    <property type="term" value="F:monooxygenase activity"/>
    <property type="evidence" value="ECO:0007669"/>
    <property type="project" value="UniProtKB-ARBA"/>
</dbReference>
<dbReference type="PRINTS" id="PR00162">
    <property type="entry name" value="RIESKE"/>
</dbReference>
<evidence type="ECO:0000313" key="7">
    <source>
        <dbReference type="EMBL" id="ACY23431.1"/>
    </source>
</evidence>
<dbReference type="AlphaFoldDB" id="D0L5H3"/>
<gene>
    <name evidence="7" type="ordered locus">Gbro_4286</name>
</gene>
<dbReference type="GO" id="GO:0051537">
    <property type="term" value="F:2 iron, 2 sulfur cluster binding"/>
    <property type="evidence" value="ECO:0007669"/>
    <property type="project" value="UniProtKB-KW"/>
</dbReference>
<dbReference type="HOGENOM" id="CLU_007884_15_0_11"/>
<dbReference type="InterPro" id="IPR036922">
    <property type="entry name" value="Rieske_2Fe-2S_sf"/>
</dbReference>
<dbReference type="InterPro" id="IPR006076">
    <property type="entry name" value="FAD-dep_OxRdtase"/>
</dbReference>
<dbReference type="GO" id="GO:0005737">
    <property type="term" value="C:cytoplasm"/>
    <property type="evidence" value="ECO:0007669"/>
    <property type="project" value="TreeGrafter"/>
</dbReference>
<dbReference type="OrthoDB" id="9767869at2"/>